<dbReference type="RefSeq" id="WP_015590477.1">
    <property type="nucleotide sequence ID" value="NC_021169.1"/>
</dbReference>
<keyword evidence="2 4" id="KW-0378">Hydrolase</keyword>
<protein>
    <submittedName>
        <fullName evidence="4">ADP-ribosylglycohydrolase</fullName>
    </submittedName>
</protein>
<proteinExistence type="inferred from homology"/>
<evidence type="ECO:0000256" key="1">
    <source>
        <dbReference type="ARBA" id="ARBA00010702"/>
    </source>
</evidence>
<dbReference type="KEGG" id="ast:Asulf_00872"/>
<dbReference type="SUPFAM" id="SSF101478">
    <property type="entry name" value="ADP-ribosylglycohydrolase"/>
    <property type="match status" value="1"/>
</dbReference>
<dbReference type="GO" id="GO:0016787">
    <property type="term" value="F:hydrolase activity"/>
    <property type="evidence" value="ECO:0007669"/>
    <property type="project" value="UniProtKB-KW"/>
</dbReference>
<dbReference type="GeneID" id="15392513"/>
<feature type="binding site" evidence="3">
    <location>
        <position position="257"/>
    </location>
    <ligand>
        <name>Mg(2+)</name>
        <dbReference type="ChEBI" id="CHEBI:18420"/>
        <label>1</label>
    </ligand>
</feature>
<organism evidence="4 5">
    <name type="scientific">Archaeoglobus sulfaticallidus PM70-1</name>
    <dbReference type="NCBI Taxonomy" id="387631"/>
    <lineage>
        <taxon>Archaea</taxon>
        <taxon>Methanobacteriati</taxon>
        <taxon>Methanobacteriota</taxon>
        <taxon>Archaeoglobi</taxon>
        <taxon>Archaeoglobales</taxon>
        <taxon>Archaeoglobaceae</taxon>
        <taxon>Archaeoglobus</taxon>
    </lineage>
</organism>
<dbReference type="GO" id="GO:0046872">
    <property type="term" value="F:metal ion binding"/>
    <property type="evidence" value="ECO:0007669"/>
    <property type="project" value="UniProtKB-KW"/>
</dbReference>
<dbReference type="EMBL" id="CP005290">
    <property type="protein sequence ID" value="AGK60879.1"/>
    <property type="molecule type" value="Genomic_DNA"/>
</dbReference>
<feature type="binding site" evidence="3">
    <location>
        <position position="55"/>
    </location>
    <ligand>
        <name>Mg(2+)</name>
        <dbReference type="ChEBI" id="CHEBI:18420"/>
        <label>1</label>
    </ligand>
</feature>
<feature type="binding site" evidence="3">
    <location>
        <position position="56"/>
    </location>
    <ligand>
        <name>Mg(2+)</name>
        <dbReference type="ChEBI" id="CHEBI:18420"/>
        <label>1</label>
    </ligand>
</feature>
<dbReference type="Gene3D" id="1.10.4080.10">
    <property type="entry name" value="ADP-ribosylation/Crystallin J1"/>
    <property type="match status" value="1"/>
</dbReference>
<dbReference type="HOGENOM" id="CLU_024566_3_0_2"/>
<dbReference type="InterPro" id="IPR005502">
    <property type="entry name" value="Ribosyl_crysJ1"/>
</dbReference>
<feature type="binding site" evidence="3">
    <location>
        <position position="57"/>
    </location>
    <ligand>
        <name>Mg(2+)</name>
        <dbReference type="ChEBI" id="CHEBI:18420"/>
        <label>1</label>
    </ligand>
</feature>
<feature type="binding site" evidence="3">
    <location>
        <position position="255"/>
    </location>
    <ligand>
        <name>Mg(2+)</name>
        <dbReference type="ChEBI" id="CHEBI:18420"/>
        <label>1</label>
    </ligand>
</feature>
<comment type="similarity">
    <text evidence="1">Belongs to the ADP-ribosylglycohydrolase family.</text>
</comment>
<evidence type="ECO:0000256" key="2">
    <source>
        <dbReference type="ARBA" id="ARBA00022801"/>
    </source>
</evidence>
<dbReference type="InterPro" id="IPR036705">
    <property type="entry name" value="Ribosyl_crysJ1_sf"/>
</dbReference>
<dbReference type="AlphaFoldDB" id="N0BB97"/>
<dbReference type="PANTHER" id="PTHR16222">
    <property type="entry name" value="ADP-RIBOSYLGLYCOHYDROLASE"/>
    <property type="match status" value="1"/>
</dbReference>
<dbReference type="OrthoDB" id="114878at2157"/>
<reference evidence="4 5" key="1">
    <citation type="journal article" date="2013" name="Genome Announc.">
        <title>Complete Genome Sequence of the Thermophilic and Facultatively Chemolithoautotrophic Sulfate Reducer Archaeoglobus sulfaticallidus Strain PM70-1T.</title>
        <authorList>
            <person name="Stokke R."/>
            <person name="Hocking W.P."/>
            <person name="Steinsbu B.O."/>
            <person name="Steen I.H."/>
        </authorList>
    </citation>
    <scope>NUCLEOTIDE SEQUENCE [LARGE SCALE GENOMIC DNA]</scope>
    <source>
        <strain evidence="4">PM70-1</strain>
    </source>
</reference>
<accession>N0BB97</accession>
<sequence length="309" mass="34000">MDSLKDLFRGCILGTAIGDALGMPTEGLKLDEIKRIYGYVDDFYPSPDLKAGEWTDDTEQMILLAESIIDRVYFDPDDFADKLRNWAERAFRIRTGPTTRQALRNLIAGMQWDKAGVDSATCGASMRVAPVGLVYHFSINLVEKYAVISSSITHKNSSAIGGAVAVAVAVACILSDFNEDEMLEEVLKRTRTFDPLLADKIEYSMEIRDEGLDYAVEKLGNSIMTWDVVPMSFYCYFSSKDFYSSVTKGANAGGDTDSISAIAGALSGAKYGFKAIPEKWVGAVKDSSYLLNIADMLYDTHVNIVKITT</sequence>
<dbReference type="Pfam" id="PF03747">
    <property type="entry name" value="ADP_ribosyl_GH"/>
    <property type="match status" value="1"/>
</dbReference>
<keyword evidence="3" id="KW-0479">Metal-binding</keyword>
<evidence type="ECO:0000313" key="5">
    <source>
        <dbReference type="Proteomes" id="UP000013307"/>
    </source>
</evidence>
<dbReference type="Proteomes" id="UP000013307">
    <property type="component" value="Chromosome"/>
</dbReference>
<evidence type="ECO:0000313" key="4">
    <source>
        <dbReference type="EMBL" id="AGK60879.1"/>
    </source>
</evidence>
<name>N0BB97_9EURY</name>
<dbReference type="InterPro" id="IPR050792">
    <property type="entry name" value="ADP-ribosylglycohydrolase"/>
</dbReference>
<gene>
    <name evidence="4" type="ORF">Asulf_00872</name>
</gene>
<feature type="binding site" evidence="3">
    <location>
        <position position="258"/>
    </location>
    <ligand>
        <name>Mg(2+)</name>
        <dbReference type="ChEBI" id="CHEBI:18420"/>
        <label>1</label>
    </ligand>
</feature>
<keyword evidence="3" id="KW-0460">Magnesium</keyword>
<evidence type="ECO:0000256" key="3">
    <source>
        <dbReference type="PIRSR" id="PIRSR605502-1"/>
    </source>
</evidence>
<keyword evidence="5" id="KW-1185">Reference proteome</keyword>
<dbReference type="STRING" id="387631.Asulf_00872"/>
<comment type="cofactor">
    <cofactor evidence="3">
        <name>Mg(2+)</name>
        <dbReference type="ChEBI" id="CHEBI:18420"/>
    </cofactor>
    <text evidence="3">Binds 2 magnesium ions per subunit.</text>
</comment>
<dbReference type="eggNOG" id="arCOG04448">
    <property type="taxonomic scope" value="Archaea"/>
</dbReference>
<dbReference type="PANTHER" id="PTHR16222:SF24">
    <property type="entry name" value="ADP-RIBOSYLHYDROLASE ARH3"/>
    <property type="match status" value="1"/>
</dbReference>